<dbReference type="InterPro" id="IPR008030">
    <property type="entry name" value="NmrA-like"/>
</dbReference>
<dbReference type="InterPro" id="IPR036291">
    <property type="entry name" value="NAD(P)-bd_dom_sf"/>
</dbReference>
<evidence type="ECO:0000256" key="1">
    <source>
        <dbReference type="ARBA" id="ARBA00006328"/>
    </source>
</evidence>
<organism evidence="5 6">
    <name type="scientific">Xylaria arbuscula</name>
    <dbReference type="NCBI Taxonomy" id="114810"/>
    <lineage>
        <taxon>Eukaryota</taxon>
        <taxon>Fungi</taxon>
        <taxon>Dikarya</taxon>
        <taxon>Ascomycota</taxon>
        <taxon>Pezizomycotina</taxon>
        <taxon>Sordariomycetes</taxon>
        <taxon>Xylariomycetidae</taxon>
        <taxon>Xylariales</taxon>
        <taxon>Xylariaceae</taxon>
        <taxon>Xylaria</taxon>
    </lineage>
</organism>
<evidence type="ECO:0000256" key="3">
    <source>
        <dbReference type="ARBA" id="ARBA00023002"/>
    </source>
</evidence>
<dbReference type="Gene3D" id="3.40.50.720">
    <property type="entry name" value="NAD(P)-binding Rossmann-like Domain"/>
    <property type="match status" value="1"/>
</dbReference>
<dbReference type="EMBL" id="JANPWZ010000236">
    <property type="protein sequence ID" value="KAJ3578277.1"/>
    <property type="molecule type" value="Genomic_DNA"/>
</dbReference>
<protein>
    <recommendedName>
        <fullName evidence="4">NmrA-like domain-containing protein</fullName>
    </recommendedName>
</protein>
<proteinExistence type="inferred from homology"/>
<dbReference type="VEuPathDB" id="FungiDB:F4678DRAFT_430323"/>
<evidence type="ECO:0000256" key="2">
    <source>
        <dbReference type="ARBA" id="ARBA00022857"/>
    </source>
</evidence>
<evidence type="ECO:0000313" key="5">
    <source>
        <dbReference type="EMBL" id="KAJ3578277.1"/>
    </source>
</evidence>
<name>A0A9W8NKP4_9PEZI</name>
<comment type="similarity">
    <text evidence="1">Belongs to the NmrA-type oxidoreductase family.</text>
</comment>
<dbReference type="PANTHER" id="PTHR42748">
    <property type="entry name" value="NITROGEN METABOLITE REPRESSION PROTEIN NMRA FAMILY MEMBER"/>
    <property type="match status" value="1"/>
</dbReference>
<dbReference type="SUPFAM" id="SSF51735">
    <property type="entry name" value="NAD(P)-binding Rossmann-fold domains"/>
    <property type="match status" value="1"/>
</dbReference>
<dbReference type="GO" id="GO:0016491">
    <property type="term" value="F:oxidoreductase activity"/>
    <property type="evidence" value="ECO:0007669"/>
    <property type="project" value="UniProtKB-KW"/>
</dbReference>
<comment type="caution">
    <text evidence="5">The sequence shown here is derived from an EMBL/GenBank/DDBJ whole genome shotgun (WGS) entry which is preliminary data.</text>
</comment>
<feature type="domain" description="NmrA-like" evidence="4">
    <location>
        <begin position="5"/>
        <end position="243"/>
    </location>
</feature>
<dbReference type="GO" id="GO:0005634">
    <property type="term" value="C:nucleus"/>
    <property type="evidence" value="ECO:0007669"/>
    <property type="project" value="TreeGrafter"/>
</dbReference>
<keyword evidence="2" id="KW-0521">NADP</keyword>
<evidence type="ECO:0000313" key="6">
    <source>
        <dbReference type="Proteomes" id="UP001148614"/>
    </source>
</evidence>
<dbReference type="PANTHER" id="PTHR42748:SF30">
    <property type="entry name" value="NMRA-LIKE DOMAIN-CONTAINING PROTEIN"/>
    <property type="match status" value="1"/>
</dbReference>
<accession>A0A9W8NKP4</accession>
<keyword evidence="6" id="KW-1185">Reference proteome</keyword>
<dbReference type="InterPro" id="IPR051164">
    <property type="entry name" value="NmrA-like_oxidored"/>
</dbReference>
<keyword evidence="3" id="KW-0560">Oxidoreductase</keyword>
<evidence type="ECO:0000259" key="4">
    <source>
        <dbReference type="Pfam" id="PF05368"/>
    </source>
</evidence>
<gene>
    <name evidence="5" type="ORF">NPX13_g2298</name>
</gene>
<dbReference type="Pfam" id="PF05368">
    <property type="entry name" value="NmrA"/>
    <property type="match status" value="1"/>
</dbReference>
<reference evidence="5" key="1">
    <citation type="submission" date="2022-07" db="EMBL/GenBank/DDBJ databases">
        <title>Genome Sequence of Xylaria arbuscula.</title>
        <authorList>
            <person name="Buettner E."/>
        </authorList>
    </citation>
    <scope>NUCLEOTIDE SEQUENCE</scope>
    <source>
        <strain evidence="5">VT107</strain>
    </source>
</reference>
<dbReference type="Proteomes" id="UP001148614">
    <property type="component" value="Unassembled WGS sequence"/>
</dbReference>
<sequence>MATYLVTQATGQQAQWTIKHLLNAGAKVHAVVRDPAKIPDILKRPGVTIFKGESVNFDEIFQAAQGCKAAYLNTFPIPGLEAQQAKTITEAAKKAGIKSVVACTTMCTGNPELWDDDVTEECHLRDYWRSKAAVEEIVRGAGFEAWTILRPAFIHIDYMVPNCHGNFPRLASHGELTHLFNGGFGMAQTDANDIGTYAAAALQDPAKFGGHAIELANEYLTIEEVRDIIVKITGREVKARKLAPEEQPVMGQFFQKWVNFKELSSVLKATKEAEAKFGIPITPLEDALRRDRDGLMKTIPASN</sequence>
<dbReference type="AlphaFoldDB" id="A0A9W8NKP4"/>